<protein>
    <submittedName>
        <fullName evidence="4">Phage tail protein</fullName>
    </submittedName>
</protein>
<dbReference type="InterPro" id="IPR052042">
    <property type="entry name" value="Tail_sheath_structural"/>
</dbReference>
<evidence type="ECO:0000256" key="1">
    <source>
        <dbReference type="ARBA" id="ARBA00008005"/>
    </source>
</evidence>
<comment type="caution">
    <text evidence="4">The sequence shown here is derived from an EMBL/GenBank/DDBJ whole genome shotgun (WGS) entry which is preliminary data.</text>
</comment>
<dbReference type="EMBL" id="LMTZ01000055">
    <property type="protein sequence ID" value="KST68639.1"/>
    <property type="molecule type" value="Genomic_DNA"/>
</dbReference>
<dbReference type="OrthoDB" id="9767864at2"/>
<feature type="domain" description="Tail sheath protein C-terminal" evidence="3">
    <location>
        <begin position="281"/>
        <end position="382"/>
    </location>
</feature>
<dbReference type="AlphaFoldDB" id="A0A0V7ZWM5"/>
<organism evidence="4 5">
    <name type="scientific">Mastigocoleus testarum BC008</name>
    <dbReference type="NCBI Taxonomy" id="371196"/>
    <lineage>
        <taxon>Bacteria</taxon>
        <taxon>Bacillati</taxon>
        <taxon>Cyanobacteriota</taxon>
        <taxon>Cyanophyceae</taxon>
        <taxon>Nostocales</taxon>
        <taxon>Hapalosiphonaceae</taxon>
        <taxon>Mastigocoleus</taxon>
    </lineage>
</organism>
<keyword evidence="5" id="KW-1185">Reference proteome</keyword>
<comment type="similarity">
    <text evidence="1">Belongs to the myoviridae tail sheath protein family.</text>
</comment>
<sequence length="393" mass="43932">MQTLITPGVYREDIFPQERPELLTGIPVFLGFTVNQTTKEEELEKFKINQPQELTLFTQFSQLFGSSKVDSYLYNAVLGFFENGGQICYVLPLNPNLGLESALAQGLEVIESLETIDLVCFPDLMRGKPDLEQVIKMQKAILNHCQNMGDRFAILDSLNASTLEEIQQQQQQLNSDYGALYCPWIKVVNATLVQTTSDFGYIPPCGHVAGLYAHQDRTSGVHQAPANKVLEGVLNIGMNISQSEQATLNPKKSSLPYVNCIRAFPGRGIRIWGAYTLSYQPKLRYITVKRLIITIGRWVERNLTDVSFEPNNIKLWIRIEREVSAYLQSLFFQGALKGSTPEEAFYVKCDDETNPTSVQDEGKVVTEIGVAPTVPSEFIVVRLIHGATGVTTV</sequence>
<dbReference type="Proteomes" id="UP000053372">
    <property type="component" value="Unassembled WGS sequence"/>
</dbReference>
<dbReference type="PANTHER" id="PTHR35861:SF1">
    <property type="entry name" value="PHAGE TAIL SHEATH PROTEIN"/>
    <property type="match status" value="1"/>
</dbReference>
<reference evidence="4 5" key="1">
    <citation type="journal article" date="2015" name="Genome Announc.">
        <title>Draft Genome of the Euendolithic (true boring) Cyanobacterium Mastigocoleus testarum strain BC008.</title>
        <authorList>
            <person name="Guida B.S."/>
            <person name="Garcia-Pichel F."/>
        </authorList>
    </citation>
    <scope>NUCLEOTIDE SEQUENCE [LARGE SCALE GENOMIC DNA]</scope>
    <source>
        <strain evidence="4 5">BC008</strain>
    </source>
</reference>
<name>A0A0V7ZWM5_9CYAN</name>
<accession>A0A0V7ZWM5</accession>
<dbReference type="Pfam" id="PF17482">
    <property type="entry name" value="Phage_sheath_1C"/>
    <property type="match status" value="1"/>
</dbReference>
<dbReference type="InterPro" id="IPR035089">
    <property type="entry name" value="Phage_sheath_subtilisin"/>
</dbReference>
<gene>
    <name evidence="4" type="ORF">BC008_33885</name>
</gene>
<dbReference type="Pfam" id="PF04984">
    <property type="entry name" value="Phage_sheath_1"/>
    <property type="match status" value="1"/>
</dbReference>
<proteinExistence type="inferred from homology"/>
<dbReference type="Gene3D" id="3.40.50.11780">
    <property type="match status" value="1"/>
</dbReference>
<dbReference type="InterPro" id="IPR020287">
    <property type="entry name" value="Tail_sheath_C"/>
</dbReference>
<dbReference type="RefSeq" id="WP_027843384.1">
    <property type="nucleotide sequence ID" value="NZ_LMTZ01000055.1"/>
</dbReference>
<evidence type="ECO:0000259" key="3">
    <source>
        <dbReference type="Pfam" id="PF17482"/>
    </source>
</evidence>
<feature type="domain" description="Tail sheath protein subtilisin-like" evidence="2">
    <location>
        <begin position="116"/>
        <end position="276"/>
    </location>
</feature>
<dbReference type="PANTHER" id="PTHR35861">
    <property type="match status" value="1"/>
</dbReference>
<evidence type="ECO:0000259" key="2">
    <source>
        <dbReference type="Pfam" id="PF04984"/>
    </source>
</evidence>
<evidence type="ECO:0000313" key="5">
    <source>
        <dbReference type="Proteomes" id="UP000053372"/>
    </source>
</evidence>
<evidence type="ECO:0000313" key="4">
    <source>
        <dbReference type="EMBL" id="KST68639.1"/>
    </source>
</evidence>